<evidence type="ECO:0000256" key="1">
    <source>
        <dbReference type="SAM" id="MobiDB-lite"/>
    </source>
</evidence>
<dbReference type="AlphaFoldDB" id="A0A8R7TG75"/>
<accession>A0A8R7TG75</accession>
<reference evidence="2" key="2">
    <citation type="submission" date="2018-03" db="EMBL/GenBank/DDBJ databases">
        <title>The Triticum urartu genome reveals the dynamic nature of wheat genome evolution.</title>
        <authorList>
            <person name="Ling H."/>
            <person name="Ma B."/>
            <person name="Shi X."/>
            <person name="Liu H."/>
            <person name="Dong L."/>
            <person name="Sun H."/>
            <person name="Cao Y."/>
            <person name="Gao Q."/>
            <person name="Zheng S."/>
            <person name="Li Y."/>
            <person name="Yu Y."/>
            <person name="Du H."/>
            <person name="Qi M."/>
            <person name="Li Y."/>
            <person name="Yu H."/>
            <person name="Cui Y."/>
            <person name="Wang N."/>
            <person name="Chen C."/>
            <person name="Wu H."/>
            <person name="Zhao Y."/>
            <person name="Zhang J."/>
            <person name="Li Y."/>
            <person name="Zhou W."/>
            <person name="Zhang B."/>
            <person name="Hu W."/>
            <person name="Eijk M."/>
            <person name="Tang J."/>
            <person name="Witsenboer H."/>
            <person name="Zhao S."/>
            <person name="Li Z."/>
            <person name="Zhang A."/>
            <person name="Wang D."/>
            <person name="Liang C."/>
        </authorList>
    </citation>
    <scope>NUCLEOTIDE SEQUENCE [LARGE SCALE GENOMIC DNA]</scope>
    <source>
        <strain evidence="2">cv. G1812</strain>
    </source>
</reference>
<feature type="region of interest" description="Disordered" evidence="1">
    <location>
        <begin position="21"/>
        <end position="95"/>
    </location>
</feature>
<gene>
    <name evidence="2" type="primary">LOC125536911</name>
</gene>
<proteinExistence type="predicted"/>
<dbReference type="Proteomes" id="UP000015106">
    <property type="component" value="Chromosome 2"/>
</dbReference>
<protein>
    <submittedName>
        <fullName evidence="2">Uncharacterized protein</fullName>
    </submittedName>
</protein>
<dbReference type="Gramene" id="TuG1812G0200002324.01.T01">
    <property type="protein sequence ID" value="TuG1812G0200002324.01.T01.cds412757"/>
    <property type="gene ID" value="TuG1812G0200002324.01"/>
</dbReference>
<organism evidence="2 3">
    <name type="scientific">Triticum urartu</name>
    <name type="common">Red wild einkorn</name>
    <name type="synonym">Crithodium urartu</name>
    <dbReference type="NCBI Taxonomy" id="4572"/>
    <lineage>
        <taxon>Eukaryota</taxon>
        <taxon>Viridiplantae</taxon>
        <taxon>Streptophyta</taxon>
        <taxon>Embryophyta</taxon>
        <taxon>Tracheophyta</taxon>
        <taxon>Spermatophyta</taxon>
        <taxon>Magnoliopsida</taxon>
        <taxon>Liliopsida</taxon>
        <taxon>Poales</taxon>
        <taxon>Poaceae</taxon>
        <taxon>BOP clade</taxon>
        <taxon>Pooideae</taxon>
        <taxon>Triticodae</taxon>
        <taxon>Triticeae</taxon>
        <taxon>Triticinae</taxon>
        <taxon>Triticum</taxon>
    </lineage>
</organism>
<keyword evidence="3" id="KW-1185">Reference proteome</keyword>
<reference evidence="2" key="3">
    <citation type="submission" date="2022-06" db="UniProtKB">
        <authorList>
            <consortium name="EnsemblPlants"/>
        </authorList>
    </citation>
    <scope>IDENTIFICATION</scope>
</reference>
<dbReference type="EnsemblPlants" id="TuG1812G0200002324.01.T01">
    <property type="protein sequence ID" value="TuG1812G0200002324.01.T01.cds412757"/>
    <property type="gene ID" value="TuG1812G0200002324.01"/>
</dbReference>
<sequence>MHFLRSVVTWKQRSTMSEPSFSAACTHSSHDTNASLQPPAFMYRQNPHSPSSSASAGSVSTTASTAAASGGASSRLPPALDDSSTTMWGSTAGSTSDATDAIAKFLARDLVDLVGKRSVLGVSGRRALVFVEEEAEFVTVTVPPP</sequence>
<evidence type="ECO:0000313" key="3">
    <source>
        <dbReference type="Proteomes" id="UP000015106"/>
    </source>
</evidence>
<feature type="compositionally biased region" description="Polar residues" evidence="1">
    <location>
        <begin position="21"/>
        <end position="36"/>
    </location>
</feature>
<evidence type="ECO:0000313" key="2">
    <source>
        <dbReference type="EnsemblPlants" id="TuG1812G0200002324.01.T01.cds412757"/>
    </source>
</evidence>
<feature type="compositionally biased region" description="Polar residues" evidence="1">
    <location>
        <begin position="82"/>
        <end position="95"/>
    </location>
</feature>
<name>A0A8R7TG75_TRIUA</name>
<feature type="compositionally biased region" description="Low complexity" evidence="1">
    <location>
        <begin position="51"/>
        <end position="74"/>
    </location>
</feature>
<reference evidence="3" key="1">
    <citation type="journal article" date="2013" name="Nature">
        <title>Draft genome of the wheat A-genome progenitor Triticum urartu.</title>
        <authorList>
            <person name="Ling H.Q."/>
            <person name="Zhao S."/>
            <person name="Liu D."/>
            <person name="Wang J."/>
            <person name="Sun H."/>
            <person name="Zhang C."/>
            <person name="Fan H."/>
            <person name="Li D."/>
            <person name="Dong L."/>
            <person name="Tao Y."/>
            <person name="Gao C."/>
            <person name="Wu H."/>
            <person name="Li Y."/>
            <person name="Cui Y."/>
            <person name="Guo X."/>
            <person name="Zheng S."/>
            <person name="Wang B."/>
            <person name="Yu K."/>
            <person name="Liang Q."/>
            <person name="Yang W."/>
            <person name="Lou X."/>
            <person name="Chen J."/>
            <person name="Feng M."/>
            <person name="Jian J."/>
            <person name="Zhang X."/>
            <person name="Luo G."/>
            <person name="Jiang Y."/>
            <person name="Liu J."/>
            <person name="Wang Z."/>
            <person name="Sha Y."/>
            <person name="Zhang B."/>
            <person name="Wu H."/>
            <person name="Tang D."/>
            <person name="Shen Q."/>
            <person name="Xue P."/>
            <person name="Zou S."/>
            <person name="Wang X."/>
            <person name="Liu X."/>
            <person name="Wang F."/>
            <person name="Yang Y."/>
            <person name="An X."/>
            <person name="Dong Z."/>
            <person name="Zhang K."/>
            <person name="Zhang X."/>
            <person name="Luo M.C."/>
            <person name="Dvorak J."/>
            <person name="Tong Y."/>
            <person name="Wang J."/>
            <person name="Yang H."/>
            <person name="Li Z."/>
            <person name="Wang D."/>
            <person name="Zhang A."/>
            <person name="Wang J."/>
        </authorList>
    </citation>
    <scope>NUCLEOTIDE SEQUENCE</scope>
    <source>
        <strain evidence="3">cv. G1812</strain>
    </source>
</reference>